<dbReference type="PANTHER" id="PTHR10996:SF289">
    <property type="entry name" value="2-HYDROXYACID DEHYDROGENASE"/>
    <property type="match status" value="1"/>
</dbReference>
<dbReference type="SUPFAM" id="SSF52283">
    <property type="entry name" value="Formate/glycerate dehydrogenase catalytic domain-like"/>
    <property type="match status" value="1"/>
</dbReference>
<dbReference type="FunFam" id="3.40.50.720:FF:000234">
    <property type="entry name" value="2-hydroxyacid dehydrogenase, putative"/>
    <property type="match status" value="1"/>
</dbReference>
<name>A0A238EZY1_9BASI</name>
<sequence>MTFPIAPTSKHLLGKVASGLSVTTCCSNLALARAGPRVSRSSFHSGAVTKLSATFPSNKEKKQKILMMDEIVLAKKDYTDMASRYEMIPLSSKTRQDFIHDCASNNKYGGVEGMYRHFKSASTKVTGRFDPELVQALPKNLKFITHNGAGYDQIDIPACTSRQIQVSNVPVAVDDATADTALFLLGSIRQFGLAQTSLRSGNFNAGLKLSHDPRGKVLGIVGMGGIGRAFAKRCMSLGMDVRYHNRNRLSEDLEAGATYVSTMEELVKTSDVVSLNVPLNSATQHLIGRKEFKMMKTSSILINTSRGPIVDEAALVEALEQGEIGGCGLDVYEFEPKIHEGLLKRRKRRWRRSV</sequence>
<dbReference type="SUPFAM" id="SSF51735">
    <property type="entry name" value="NAD(P)-binding Rossmann-fold domains"/>
    <property type="match status" value="1"/>
</dbReference>
<dbReference type="InterPro" id="IPR036291">
    <property type="entry name" value="NAD(P)-bd_dom_sf"/>
</dbReference>
<gene>
    <name evidence="3" type="ORF">BQ2448_5043</name>
</gene>
<dbReference type="PROSITE" id="PS00065">
    <property type="entry name" value="D_2_HYDROXYACID_DH_1"/>
    <property type="match status" value="1"/>
</dbReference>
<dbReference type="Proteomes" id="UP000198372">
    <property type="component" value="Unassembled WGS sequence"/>
</dbReference>
<dbReference type="GO" id="GO:0051287">
    <property type="term" value="F:NAD binding"/>
    <property type="evidence" value="ECO:0007669"/>
    <property type="project" value="InterPro"/>
</dbReference>
<dbReference type="STRING" id="269621.A0A238EZY1"/>
<evidence type="ECO:0000256" key="1">
    <source>
        <dbReference type="ARBA" id="ARBA00023002"/>
    </source>
</evidence>
<protein>
    <submittedName>
        <fullName evidence="3">BQ2448_5043 protein</fullName>
    </submittedName>
</protein>
<evidence type="ECO:0000313" key="4">
    <source>
        <dbReference type="Proteomes" id="UP000198372"/>
    </source>
</evidence>
<dbReference type="PROSITE" id="PS00670">
    <property type="entry name" value="D_2_HYDROXYACID_DH_2"/>
    <property type="match status" value="1"/>
</dbReference>
<reference evidence="4" key="1">
    <citation type="submission" date="2016-09" db="EMBL/GenBank/DDBJ databases">
        <authorList>
            <person name="Jeantristanb JTB J.-T."/>
            <person name="Ricardo R."/>
        </authorList>
    </citation>
    <scope>NUCLEOTIDE SEQUENCE [LARGE SCALE GENOMIC DNA]</scope>
</reference>
<accession>A0A238EZY1</accession>
<dbReference type="GO" id="GO:0016618">
    <property type="term" value="F:hydroxypyruvate reductase [NAD(P)H] activity"/>
    <property type="evidence" value="ECO:0007669"/>
    <property type="project" value="TreeGrafter"/>
</dbReference>
<dbReference type="InterPro" id="IPR029753">
    <property type="entry name" value="D-isomer_DH_CS"/>
</dbReference>
<dbReference type="GO" id="GO:0005829">
    <property type="term" value="C:cytosol"/>
    <property type="evidence" value="ECO:0007669"/>
    <property type="project" value="TreeGrafter"/>
</dbReference>
<dbReference type="Gene3D" id="3.40.50.720">
    <property type="entry name" value="NAD(P)-binding Rossmann-like Domain"/>
    <property type="match status" value="2"/>
</dbReference>
<evidence type="ECO:0000313" key="3">
    <source>
        <dbReference type="EMBL" id="SCV67432.1"/>
    </source>
</evidence>
<dbReference type="PANTHER" id="PTHR10996">
    <property type="entry name" value="2-HYDROXYACID DEHYDROGENASE-RELATED"/>
    <property type="match status" value="1"/>
</dbReference>
<dbReference type="GO" id="GO:0030267">
    <property type="term" value="F:glyoxylate reductase (NADPH) activity"/>
    <property type="evidence" value="ECO:0007669"/>
    <property type="project" value="TreeGrafter"/>
</dbReference>
<proteinExistence type="predicted"/>
<dbReference type="InterPro" id="IPR029752">
    <property type="entry name" value="D-isomer_DH_CS1"/>
</dbReference>
<keyword evidence="1" id="KW-0560">Oxidoreductase</keyword>
<dbReference type="InterPro" id="IPR050223">
    <property type="entry name" value="D-isomer_2-hydroxyacid_DH"/>
</dbReference>
<dbReference type="PROSITE" id="PS00671">
    <property type="entry name" value="D_2_HYDROXYACID_DH_3"/>
    <property type="match status" value="1"/>
</dbReference>
<dbReference type="InterPro" id="IPR006140">
    <property type="entry name" value="D-isomer_DH_NAD-bd"/>
</dbReference>
<dbReference type="CDD" id="cd12168">
    <property type="entry name" value="Mand_dh_like"/>
    <property type="match status" value="1"/>
</dbReference>
<feature type="domain" description="D-isomer specific 2-hydroxyacid dehydrogenase NAD-binding" evidence="2">
    <location>
        <begin position="183"/>
        <end position="343"/>
    </location>
</feature>
<evidence type="ECO:0000259" key="2">
    <source>
        <dbReference type="Pfam" id="PF02826"/>
    </source>
</evidence>
<dbReference type="AlphaFoldDB" id="A0A238EZY1"/>
<keyword evidence="4" id="KW-1185">Reference proteome</keyword>
<dbReference type="EMBL" id="FMSP01000002">
    <property type="protein sequence ID" value="SCV67432.1"/>
    <property type="molecule type" value="Genomic_DNA"/>
</dbReference>
<organism evidence="3 4">
    <name type="scientific">Microbotryum intermedium</name>
    <dbReference type="NCBI Taxonomy" id="269621"/>
    <lineage>
        <taxon>Eukaryota</taxon>
        <taxon>Fungi</taxon>
        <taxon>Dikarya</taxon>
        <taxon>Basidiomycota</taxon>
        <taxon>Pucciniomycotina</taxon>
        <taxon>Microbotryomycetes</taxon>
        <taxon>Microbotryales</taxon>
        <taxon>Microbotryaceae</taxon>
        <taxon>Microbotryum</taxon>
    </lineage>
</organism>
<dbReference type="Pfam" id="PF02826">
    <property type="entry name" value="2-Hacid_dh_C"/>
    <property type="match status" value="1"/>
</dbReference>
<dbReference type="OrthoDB" id="9991913at2759"/>